<dbReference type="GO" id="GO:0006508">
    <property type="term" value="P:proteolysis"/>
    <property type="evidence" value="ECO:0007669"/>
    <property type="project" value="UniProtKB-KW"/>
</dbReference>
<dbReference type="GO" id="GO:0005886">
    <property type="term" value="C:plasma membrane"/>
    <property type="evidence" value="ECO:0007669"/>
    <property type="project" value="UniProtKB-SubCell"/>
</dbReference>
<evidence type="ECO:0000256" key="8">
    <source>
        <dbReference type="SAM" id="Phobius"/>
    </source>
</evidence>
<dbReference type="GO" id="GO:0008233">
    <property type="term" value="F:peptidase activity"/>
    <property type="evidence" value="ECO:0007669"/>
    <property type="project" value="UniProtKB-KW"/>
</dbReference>
<comment type="subcellular location">
    <subcellularLocation>
        <location evidence="1">Cell membrane</location>
        <topology evidence="1">Multi-pass membrane protein</topology>
    </subcellularLocation>
</comment>
<evidence type="ECO:0000256" key="4">
    <source>
        <dbReference type="ARBA" id="ARBA00022692"/>
    </source>
</evidence>
<dbReference type="InterPro" id="IPR013426">
    <property type="entry name" value="EpsH-like"/>
</dbReference>
<dbReference type="NCBIfam" id="TIGR02914">
    <property type="entry name" value="EpsI_fam"/>
    <property type="match status" value="1"/>
</dbReference>
<sequence>MAVDRQAFPAVGSVPEHWRRPLTLVAAAIALLLVVFHATYWSMVETWIRSETFAHGFLIVPIALFLVWRQRRVLADVVPRPFPLAGVVLAGLATMWLLGELVDVISVRQFSVVLMIPAVVWLMLGTHVVWRLQFPLAYLLFAVPFGEFLVQPLMVFTADVTVGLVRLTGIPVFREGLYFSLPTGHWAVVEACSGVRYLIASVALGALYAHITYRSWFRRCMFMLAAIIVPILANGLRAYMIVMIGHFSDMSLAAGVDHLLYGWVFFGIVIFLMFWVGGFWREDARPAASPARHGLAAGGRPSAGRYIAALALTVALIVAAPLYAAWMDRAAWPAPDLGAAPETIGDWQLTGAEPAWTPGYRHARDEWHAEYQSGGDRVGLYTGVYAEQNRYGKMATWENTLAGRGSDDWRRQAGGRGPDGAQRQLLVGPDTRVVAWQWYWVDGRLTTSRHLVKGLEALSRLLGGTDDAANIVIYATYRDRPDEVEPAMEVFAEEARPVIEARLEEVGRR</sequence>
<keyword evidence="3" id="KW-0645">Protease</keyword>
<dbReference type="InterPro" id="IPR026392">
    <property type="entry name" value="Exo/Archaeosortase_dom"/>
</dbReference>
<dbReference type="EMBL" id="FOEG01000005">
    <property type="protein sequence ID" value="SEO97777.1"/>
    <property type="molecule type" value="Genomic_DNA"/>
</dbReference>
<dbReference type="InterPro" id="IPR019127">
    <property type="entry name" value="Exosortase"/>
</dbReference>
<dbReference type="InterPro" id="IPR014263">
    <property type="entry name" value="Methanolan_biosynth_EpsI"/>
</dbReference>
<dbReference type="NCBIfam" id="TIGR04178">
    <property type="entry name" value="exo_archaeo"/>
    <property type="match status" value="1"/>
</dbReference>
<keyword evidence="11" id="KW-1185">Reference proteome</keyword>
<dbReference type="NCBIfam" id="TIGR02602">
    <property type="entry name" value="8TM_EpsH"/>
    <property type="match status" value="1"/>
</dbReference>
<keyword evidence="4 8" id="KW-0812">Transmembrane</keyword>
<keyword evidence="6 8" id="KW-1133">Transmembrane helix</keyword>
<dbReference type="RefSeq" id="WP_091644479.1">
    <property type="nucleotide sequence ID" value="NZ_FOEG01000005.1"/>
</dbReference>
<evidence type="ECO:0000313" key="11">
    <source>
        <dbReference type="Proteomes" id="UP000199657"/>
    </source>
</evidence>
<feature type="domain" description="Methanolan biosynthesis EpsI" evidence="9">
    <location>
        <begin position="313"/>
        <end position="501"/>
    </location>
</feature>
<feature type="transmembrane region" description="Helical" evidence="8">
    <location>
        <begin position="221"/>
        <end position="240"/>
    </location>
</feature>
<evidence type="ECO:0000256" key="1">
    <source>
        <dbReference type="ARBA" id="ARBA00004651"/>
    </source>
</evidence>
<evidence type="ECO:0000256" key="2">
    <source>
        <dbReference type="ARBA" id="ARBA00022475"/>
    </source>
</evidence>
<dbReference type="Pfam" id="PF11984">
    <property type="entry name" value="DUF3485"/>
    <property type="match status" value="1"/>
</dbReference>
<dbReference type="InterPro" id="IPR017540">
    <property type="entry name" value="Exosortase-1"/>
</dbReference>
<dbReference type="OrthoDB" id="9797363at2"/>
<dbReference type="Pfam" id="PF09721">
    <property type="entry name" value="Exosortase_EpsH"/>
    <property type="match status" value="1"/>
</dbReference>
<feature type="transmembrane region" description="Helical" evidence="8">
    <location>
        <begin position="105"/>
        <end position="124"/>
    </location>
</feature>
<keyword evidence="5" id="KW-0378">Hydrolase</keyword>
<evidence type="ECO:0000256" key="7">
    <source>
        <dbReference type="ARBA" id="ARBA00023136"/>
    </source>
</evidence>
<evidence type="ECO:0000256" key="3">
    <source>
        <dbReference type="ARBA" id="ARBA00022670"/>
    </source>
</evidence>
<feature type="transmembrane region" description="Helical" evidence="8">
    <location>
        <begin position="81"/>
        <end position="99"/>
    </location>
</feature>
<dbReference type="AlphaFoldDB" id="A0A1H8U3Y1"/>
<feature type="transmembrane region" description="Helical" evidence="8">
    <location>
        <begin position="185"/>
        <end position="209"/>
    </location>
</feature>
<feature type="transmembrane region" description="Helical" evidence="8">
    <location>
        <begin position="306"/>
        <end position="326"/>
    </location>
</feature>
<evidence type="ECO:0000259" key="9">
    <source>
        <dbReference type="Pfam" id="PF11984"/>
    </source>
</evidence>
<dbReference type="Proteomes" id="UP000199657">
    <property type="component" value="Unassembled WGS sequence"/>
</dbReference>
<dbReference type="NCBIfam" id="TIGR03109">
    <property type="entry name" value="exosort_XrtA"/>
    <property type="match status" value="1"/>
</dbReference>
<keyword evidence="2" id="KW-1003">Cell membrane</keyword>
<keyword evidence="7 8" id="KW-0472">Membrane</keyword>
<feature type="transmembrane region" description="Helical" evidence="8">
    <location>
        <begin position="52"/>
        <end position="69"/>
    </location>
</feature>
<dbReference type="STRING" id="406100.SAMN04488052_105154"/>
<protein>
    <submittedName>
        <fullName evidence="10">Exosortase A</fullName>
    </submittedName>
</protein>
<gene>
    <name evidence="10" type="ORF">SAMN04488052_105154</name>
</gene>
<organism evidence="10 11">
    <name type="scientific">Aquisalimonas asiatica</name>
    <dbReference type="NCBI Taxonomy" id="406100"/>
    <lineage>
        <taxon>Bacteria</taxon>
        <taxon>Pseudomonadati</taxon>
        <taxon>Pseudomonadota</taxon>
        <taxon>Gammaproteobacteria</taxon>
        <taxon>Chromatiales</taxon>
        <taxon>Ectothiorhodospiraceae</taxon>
        <taxon>Aquisalimonas</taxon>
    </lineage>
</organism>
<reference evidence="10 11" key="1">
    <citation type="submission" date="2016-10" db="EMBL/GenBank/DDBJ databases">
        <authorList>
            <person name="de Groot N.N."/>
        </authorList>
    </citation>
    <scope>NUCLEOTIDE SEQUENCE [LARGE SCALE GENOMIC DNA]</scope>
    <source>
        <strain evidence="10 11">CGMCC 1.6291</strain>
    </source>
</reference>
<feature type="transmembrane region" description="Helical" evidence="8">
    <location>
        <begin position="21"/>
        <end position="40"/>
    </location>
</feature>
<evidence type="ECO:0000313" key="10">
    <source>
        <dbReference type="EMBL" id="SEO97777.1"/>
    </source>
</evidence>
<evidence type="ECO:0000256" key="5">
    <source>
        <dbReference type="ARBA" id="ARBA00022801"/>
    </source>
</evidence>
<feature type="transmembrane region" description="Helical" evidence="8">
    <location>
        <begin position="136"/>
        <end position="165"/>
    </location>
</feature>
<accession>A0A1H8U3Y1</accession>
<feature type="transmembrane region" description="Helical" evidence="8">
    <location>
        <begin position="260"/>
        <end position="280"/>
    </location>
</feature>
<proteinExistence type="predicted"/>
<evidence type="ECO:0000256" key="6">
    <source>
        <dbReference type="ARBA" id="ARBA00022989"/>
    </source>
</evidence>
<name>A0A1H8U3Y1_9GAMM</name>